<reference evidence="1 2" key="1">
    <citation type="submission" date="2018-06" db="EMBL/GenBank/DDBJ databases">
        <title>WGS assembly of Brassica rapa FPsc.</title>
        <authorList>
            <person name="Bowman J."/>
            <person name="Kohchi T."/>
            <person name="Yamato K."/>
            <person name="Jenkins J."/>
            <person name="Shu S."/>
            <person name="Ishizaki K."/>
            <person name="Yamaoka S."/>
            <person name="Nishihama R."/>
            <person name="Nakamura Y."/>
            <person name="Berger F."/>
            <person name="Adam C."/>
            <person name="Aki S."/>
            <person name="Althoff F."/>
            <person name="Araki T."/>
            <person name="Arteaga-Vazquez M."/>
            <person name="Balasubrmanian S."/>
            <person name="Bauer D."/>
            <person name="Boehm C."/>
            <person name="Briginshaw L."/>
            <person name="Caballero-Perez J."/>
            <person name="Catarino B."/>
            <person name="Chen F."/>
            <person name="Chiyoda S."/>
            <person name="Chovatia M."/>
            <person name="Davies K."/>
            <person name="Delmans M."/>
            <person name="Demura T."/>
            <person name="Dierschke T."/>
            <person name="Dolan L."/>
            <person name="Dorantes-Acosta A."/>
            <person name="Eklund D."/>
            <person name="Florent S."/>
            <person name="Flores-Sandoval E."/>
            <person name="Fujiyama A."/>
            <person name="Fukuzawa H."/>
            <person name="Galik B."/>
            <person name="Grimanelli D."/>
            <person name="Grimwood J."/>
            <person name="Grossniklaus U."/>
            <person name="Hamada T."/>
            <person name="Haseloff J."/>
            <person name="Hetherington A."/>
            <person name="Higo A."/>
            <person name="Hirakawa Y."/>
            <person name="Hundley H."/>
            <person name="Ikeda Y."/>
            <person name="Inoue K."/>
            <person name="Inoue S."/>
            <person name="Ishida S."/>
            <person name="Jia Q."/>
            <person name="Kakita M."/>
            <person name="Kanazawa T."/>
            <person name="Kawai Y."/>
            <person name="Kawashima T."/>
            <person name="Kennedy M."/>
            <person name="Kinose K."/>
            <person name="Kinoshita T."/>
            <person name="Kohara Y."/>
            <person name="Koide E."/>
            <person name="Komatsu K."/>
            <person name="Kopischke S."/>
            <person name="Kubo M."/>
            <person name="Kyozuka J."/>
            <person name="Lagercrantz U."/>
            <person name="Lin S."/>
            <person name="Lindquist E."/>
            <person name="Lipzen A."/>
            <person name="Lu C."/>
            <person name="Luna E."/>
            <person name="Martienssen R."/>
            <person name="Minamino N."/>
            <person name="Mizutani M."/>
            <person name="Mizutani M."/>
            <person name="Mochizuki N."/>
            <person name="Monte I."/>
            <person name="Mosher R."/>
            <person name="Nagasaki H."/>
            <person name="Nakagami H."/>
            <person name="Naramoto S."/>
            <person name="Nishitani K."/>
            <person name="Ohtani M."/>
            <person name="Okamoto T."/>
            <person name="Okumura M."/>
            <person name="Phillips J."/>
            <person name="Pollak B."/>
            <person name="Reinders A."/>
            <person name="Roevekamp M."/>
            <person name="Sano R."/>
            <person name="Sawa S."/>
            <person name="Schmid M."/>
            <person name="Shirakawa M."/>
            <person name="Solano R."/>
            <person name="Spunde A."/>
            <person name="Suetsugu N."/>
            <person name="Sugano S."/>
            <person name="Sugiyama A."/>
            <person name="Sun R."/>
            <person name="Suzuki Y."/>
            <person name="Takenaka M."/>
            <person name="Takezawa D."/>
            <person name="Tomogane H."/>
            <person name="Tsuzuki M."/>
            <person name="Ueda T."/>
            <person name="Umeda M."/>
            <person name="Ward J."/>
            <person name="Watanabe Y."/>
            <person name="Yazaki K."/>
            <person name="Yokoyama R."/>
            <person name="Yoshitake Y."/>
            <person name="Yotsui I."/>
            <person name="Zachgo S."/>
            <person name="Schmutz J."/>
        </authorList>
    </citation>
    <scope>NUCLEOTIDE SEQUENCE [LARGE SCALE GENOMIC DNA]</scope>
    <source>
        <strain evidence="2">cv. B-3</strain>
    </source>
</reference>
<accession>A0A397Y9K4</accession>
<dbReference type="Proteomes" id="UP000264353">
    <property type="component" value="Chromosome A9"/>
</dbReference>
<organism evidence="1 2">
    <name type="scientific">Brassica campestris</name>
    <name type="common">Field mustard</name>
    <dbReference type="NCBI Taxonomy" id="3711"/>
    <lineage>
        <taxon>Eukaryota</taxon>
        <taxon>Viridiplantae</taxon>
        <taxon>Streptophyta</taxon>
        <taxon>Embryophyta</taxon>
        <taxon>Tracheophyta</taxon>
        <taxon>Spermatophyta</taxon>
        <taxon>Magnoliopsida</taxon>
        <taxon>eudicotyledons</taxon>
        <taxon>Gunneridae</taxon>
        <taxon>Pentapetalae</taxon>
        <taxon>rosids</taxon>
        <taxon>malvids</taxon>
        <taxon>Brassicales</taxon>
        <taxon>Brassicaceae</taxon>
        <taxon>Brassiceae</taxon>
        <taxon>Brassica</taxon>
    </lineage>
</organism>
<evidence type="ECO:0000313" key="1">
    <source>
        <dbReference type="EMBL" id="RID47326.1"/>
    </source>
</evidence>
<protein>
    <submittedName>
        <fullName evidence="1">Uncharacterized protein</fullName>
    </submittedName>
</protein>
<evidence type="ECO:0000313" key="2">
    <source>
        <dbReference type="Proteomes" id="UP000264353"/>
    </source>
</evidence>
<gene>
    <name evidence="1" type="ORF">BRARA_I03927</name>
</gene>
<proteinExistence type="predicted"/>
<dbReference type="AlphaFoldDB" id="A0A397Y9K4"/>
<sequence length="79" mass="8924">MLIQGPIGNSETQQFQISAEGRVNLWAKLIRCYQKQHPLQAHGLSCCHTLQRPDQDCGAVGADTNRKFQITSRCSWHLC</sequence>
<name>A0A397Y9K4_BRACM</name>
<dbReference type="EMBL" id="CM010636">
    <property type="protein sequence ID" value="RID47326.1"/>
    <property type="molecule type" value="Genomic_DNA"/>
</dbReference>